<reference evidence="4" key="3">
    <citation type="journal article" date="2023" name="Microbiol. Resour. Announc.">
        <title>Draft Genome Sequence of Granulicatella sp. Strain S8, Isolated from a Marine Fish, Seriola quinqueradiata.</title>
        <authorList>
            <person name="Lee M."/>
            <person name="Farooq A."/>
            <person name="Jeong J.B."/>
            <person name="Jung M.Y."/>
        </authorList>
    </citation>
    <scope>NUCLEOTIDE SEQUENCE</scope>
    <source>
        <strain evidence="4">S8</strain>
    </source>
</reference>
<comment type="function">
    <text evidence="3">A probable RNA chaperone. Forms a complex with KhpB which binds to cellular RNA and controls its expression. Plays a role in peptidoglycan (PG) homeostasis and cell length regulation.</text>
</comment>
<keyword evidence="5" id="KW-1185">Reference proteome</keyword>
<evidence type="ECO:0000313" key="4">
    <source>
        <dbReference type="EMBL" id="MCQ9209823.1"/>
    </source>
</evidence>
<comment type="caution">
    <text evidence="4">The sequence shown here is derived from an EMBL/GenBank/DDBJ whole genome shotgun (WGS) entry which is preliminary data.</text>
</comment>
<comment type="subunit">
    <text evidence="3">Forms a complex with KhpB.</text>
</comment>
<dbReference type="RefSeq" id="WP_256944932.1">
    <property type="nucleotide sequence ID" value="NZ_JANHNZ010000003.1"/>
</dbReference>
<dbReference type="Gene3D" id="3.30.300.20">
    <property type="match status" value="1"/>
</dbReference>
<protein>
    <recommendedName>
        <fullName evidence="3">RNA-binding protein KhpA</fullName>
    </recommendedName>
    <alternativeName>
        <fullName evidence="3">KH-domain protein A</fullName>
    </alternativeName>
</protein>
<evidence type="ECO:0000256" key="1">
    <source>
        <dbReference type="ARBA" id="ARBA00022490"/>
    </source>
</evidence>
<comment type="subcellular location">
    <subcellularLocation>
        <location evidence="3">Cytoplasm</location>
    </subcellularLocation>
</comment>
<gene>
    <name evidence="3" type="primary">khpA</name>
    <name evidence="4" type="ORF">NPA36_04590</name>
</gene>
<dbReference type="PANTHER" id="PTHR34654:SF1">
    <property type="entry name" value="RNA-BINDING PROTEIN KHPA"/>
    <property type="match status" value="1"/>
</dbReference>
<sequence>MPDISELVLTMVRPLVAHPEVVTIEISESDEFMEYTLIVHPEDVGRVIGKQGRVARAIRTIAYSVRTKGPKRVRISISNTEEN</sequence>
<dbReference type="SUPFAM" id="SSF54814">
    <property type="entry name" value="Prokaryotic type KH domain (KH-domain type II)"/>
    <property type="match status" value="1"/>
</dbReference>
<organism evidence="4 5">
    <name type="scientific">Granulicatella seriolae</name>
    <dbReference type="NCBI Taxonomy" id="2967226"/>
    <lineage>
        <taxon>Bacteria</taxon>
        <taxon>Bacillati</taxon>
        <taxon>Bacillota</taxon>
        <taxon>Bacilli</taxon>
        <taxon>Lactobacillales</taxon>
        <taxon>Carnobacteriaceae</taxon>
        <taxon>Granulicatella</taxon>
    </lineage>
</organism>
<keyword evidence="3" id="KW-0133">Cell shape</keyword>
<dbReference type="InterPro" id="IPR015946">
    <property type="entry name" value="KH_dom-like_a/b"/>
</dbReference>
<keyword evidence="2 3" id="KW-0694">RNA-binding</keyword>
<dbReference type="PANTHER" id="PTHR34654">
    <property type="entry name" value="UPF0109 PROTEIN SCO5592"/>
    <property type="match status" value="1"/>
</dbReference>
<dbReference type="Pfam" id="PF13083">
    <property type="entry name" value="KH_KhpA-B"/>
    <property type="match status" value="1"/>
</dbReference>
<keyword evidence="3" id="KW-0961">Cell wall biogenesis/degradation</keyword>
<reference evidence="4" key="1">
    <citation type="submission" date="2022-07" db="EMBL/GenBank/DDBJ databases">
        <authorList>
            <person name="Jung M.-Y."/>
            <person name="Lee M."/>
        </authorList>
    </citation>
    <scope>NUCLEOTIDE SEQUENCE</scope>
    <source>
        <strain evidence="4">S8</strain>
    </source>
</reference>
<dbReference type="Proteomes" id="UP001059480">
    <property type="component" value="Unassembled WGS sequence"/>
</dbReference>
<comment type="similarity">
    <text evidence="3">Belongs to the KhpA RNA-binding protein family.</text>
</comment>
<dbReference type="PROSITE" id="PS50084">
    <property type="entry name" value="KH_TYPE_1"/>
    <property type="match status" value="1"/>
</dbReference>
<evidence type="ECO:0000256" key="2">
    <source>
        <dbReference type="ARBA" id="ARBA00022884"/>
    </source>
</evidence>
<reference evidence="4" key="2">
    <citation type="journal article" date="2023" name="Curr. Microbiol.">
        <title>Granulicatella seriolae sp. nov., a Novel Facultative Anaerobe Isolated from Yellowtail Marine Fish.</title>
        <authorList>
            <person name="Lee M."/>
            <person name="Choi Y.J."/>
            <person name="Farooq A."/>
            <person name="Jeong J.B."/>
            <person name="Jung M.Y."/>
        </authorList>
    </citation>
    <scope>NUCLEOTIDE SEQUENCE</scope>
    <source>
        <strain evidence="4">S8</strain>
    </source>
</reference>
<name>A0ABT1WNT7_9LACT</name>
<dbReference type="CDD" id="cd22533">
    <property type="entry name" value="KH-II_YlqC-like"/>
    <property type="match status" value="1"/>
</dbReference>
<dbReference type="EMBL" id="JANHNZ010000003">
    <property type="protein sequence ID" value="MCQ9209823.1"/>
    <property type="molecule type" value="Genomic_DNA"/>
</dbReference>
<dbReference type="InterPro" id="IPR009019">
    <property type="entry name" value="KH_sf_prok-type"/>
</dbReference>
<evidence type="ECO:0000313" key="5">
    <source>
        <dbReference type="Proteomes" id="UP001059480"/>
    </source>
</evidence>
<dbReference type="HAMAP" id="MF_00088">
    <property type="entry name" value="KhpA"/>
    <property type="match status" value="1"/>
</dbReference>
<keyword evidence="1 3" id="KW-0963">Cytoplasm</keyword>
<proteinExistence type="inferred from homology"/>
<dbReference type="InterPro" id="IPR020627">
    <property type="entry name" value="KhpA"/>
</dbReference>
<keyword evidence="3" id="KW-0143">Chaperone</keyword>
<evidence type="ECO:0000256" key="3">
    <source>
        <dbReference type="HAMAP-Rule" id="MF_00088"/>
    </source>
</evidence>
<accession>A0ABT1WNT7</accession>